<sequence>MGKDIFAPTHKVRNLVQDFTGQLLFESTAVNGVRYMWISNIKAMLEQKMERIQESQNLNFGGKYKGKLLLF</sequence>
<evidence type="ECO:0000313" key="1">
    <source>
        <dbReference type="Proteomes" id="UP000887574"/>
    </source>
</evidence>
<proteinExistence type="predicted"/>
<dbReference type="WBParaSite" id="jg16703">
    <property type="protein sequence ID" value="jg16703"/>
    <property type="gene ID" value="jg16703"/>
</dbReference>
<keyword evidence="1" id="KW-1185">Reference proteome</keyword>
<dbReference type="AlphaFoldDB" id="A0A915D743"/>
<name>A0A915D743_9BILA</name>
<accession>A0A915D743</accession>
<dbReference type="Proteomes" id="UP000887574">
    <property type="component" value="Unplaced"/>
</dbReference>
<evidence type="ECO:0000313" key="2">
    <source>
        <dbReference type="WBParaSite" id="jg16703"/>
    </source>
</evidence>
<reference evidence="2" key="1">
    <citation type="submission" date="2022-11" db="UniProtKB">
        <authorList>
            <consortium name="WormBaseParasite"/>
        </authorList>
    </citation>
    <scope>IDENTIFICATION</scope>
</reference>
<organism evidence="1 2">
    <name type="scientific">Ditylenchus dipsaci</name>
    <dbReference type="NCBI Taxonomy" id="166011"/>
    <lineage>
        <taxon>Eukaryota</taxon>
        <taxon>Metazoa</taxon>
        <taxon>Ecdysozoa</taxon>
        <taxon>Nematoda</taxon>
        <taxon>Chromadorea</taxon>
        <taxon>Rhabditida</taxon>
        <taxon>Tylenchina</taxon>
        <taxon>Tylenchomorpha</taxon>
        <taxon>Sphaerularioidea</taxon>
        <taxon>Anguinidae</taxon>
        <taxon>Anguininae</taxon>
        <taxon>Ditylenchus</taxon>
    </lineage>
</organism>
<protein>
    <submittedName>
        <fullName evidence="2">Uncharacterized protein</fullName>
    </submittedName>
</protein>